<evidence type="ECO:0000313" key="6">
    <source>
        <dbReference type="Proteomes" id="UP000016932"/>
    </source>
</evidence>
<dbReference type="SUPFAM" id="SSF48371">
    <property type="entry name" value="ARM repeat"/>
    <property type="match status" value="1"/>
</dbReference>
<dbReference type="InterPro" id="IPR011989">
    <property type="entry name" value="ARM-like"/>
</dbReference>
<evidence type="ECO:0000256" key="2">
    <source>
        <dbReference type="ARBA" id="ARBA00022664"/>
    </source>
</evidence>
<evidence type="ECO:0000313" key="5">
    <source>
        <dbReference type="EMBL" id="EME89635.1"/>
    </source>
</evidence>
<reference evidence="5 6" key="1">
    <citation type="journal article" date="2012" name="PLoS Pathog.">
        <title>Diverse lifestyles and strategies of plant pathogenesis encoded in the genomes of eighteen Dothideomycetes fungi.</title>
        <authorList>
            <person name="Ohm R.A."/>
            <person name="Feau N."/>
            <person name="Henrissat B."/>
            <person name="Schoch C.L."/>
            <person name="Horwitz B.A."/>
            <person name="Barry K.W."/>
            <person name="Condon B.J."/>
            <person name="Copeland A.C."/>
            <person name="Dhillon B."/>
            <person name="Glaser F."/>
            <person name="Hesse C.N."/>
            <person name="Kosti I."/>
            <person name="LaButti K."/>
            <person name="Lindquist E.A."/>
            <person name="Lucas S."/>
            <person name="Salamov A.A."/>
            <person name="Bradshaw R.E."/>
            <person name="Ciuffetti L."/>
            <person name="Hamelin R.C."/>
            <person name="Kema G.H.J."/>
            <person name="Lawrence C."/>
            <person name="Scott J.A."/>
            <person name="Spatafora J.W."/>
            <person name="Turgeon B.G."/>
            <person name="de Wit P.J.G.M."/>
            <person name="Zhong S."/>
            <person name="Goodwin S.B."/>
            <person name="Grigoriev I.V."/>
        </authorList>
    </citation>
    <scope>NUCLEOTIDE SEQUENCE [LARGE SCALE GENOMIC DNA]</scope>
    <source>
        <strain evidence="5 6">CIRAD86</strain>
    </source>
</reference>
<keyword evidence="6" id="KW-1185">Reference proteome</keyword>
<feature type="domain" description="Symplekin/Pta1 N-terminal" evidence="4">
    <location>
        <begin position="92"/>
        <end position="310"/>
    </location>
</feature>
<dbReference type="PANTHER" id="PTHR15245">
    <property type="entry name" value="SYMPLEKIN-RELATED"/>
    <property type="match status" value="1"/>
</dbReference>
<dbReference type="GO" id="GO:0006397">
    <property type="term" value="P:mRNA processing"/>
    <property type="evidence" value="ECO:0007669"/>
    <property type="project" value="UniProtKB-KW"/>
</dbReference>
<evidence type="ECO:0000259" key="4">
    <source>
        <dbReference type="Pfam" id="PF11935"/>
    </source>
</evidence>
<protein>
    <recommendedName>
        <fullName evidence="4">Symplekin/Pta1 N-terminal domain-containing protein</fullName>
    </recommendedName>
</protein>
<proteinExistence type="predicted"/>
<dbReference type="VEuPathDB" id="FungiDB:MYCFIDRAFT_78570"/>
<dbReference type="RefSeq" id="XP_007920519.1">
    <property type="nucleotide sequence ID" value="XM_007922328.1"/>
</dbReference>
<evidence type="ECO:0000256" key="3">
    <source>
        <dbReference type="ARBA" id="ARBA00023242"/>
    </source>
</evidence>
<dbReference type="STRING" id="383855.N1Q9R0"/>
<dbReference type="HOGENOM" id="CLU_021804_0_0_1"/>
<gene>
    <name evidence="5" type="ORF">MYCFIDRAFT_78570</name>
</gene>
<keyword evidence="2" id="KW-0507">mRNA processing</keyword>
<comment type="subcellular location">
    <subcellularLocation>
        <location evidence="1">Nucleus</location>
    </subcellularLocation>
</comment>
<dbReference type="eggNOG" id="KOG1895">
    <property type="taxonomic scope" value="Eukaryota"/>
</dbReference>
<evidence type="ECO:0000256" key="1">
    <source>
        <dbReference type="ARBA" id="ARBA00004123"/>
    </source>
</evidence>
<dbReference type="InterPro" id="IPR032460">
    <property type="entry name" value="Symplekin/Pta1_N"/>
</dbReference>
<dbReference type="GO" id="GO:0005847">
    <property type="term" value="C:mRNA cleavage and polyadenylation specificity factor complex"/>
    <property type="evidence" value="ECO:0007669"/>
    <property type="project" value="TreeGrafter"/>
</dbReference>
<dbReference type="InterPro" id="IPR016024">
    <property type="entry name" value="ARM-type_fold"/>
</dbReference>
<dbReference type="InterPro" id="IPR021850">
    <property type="entry name" value="Symplekin/Pta1"/>
</dbReference>
<dbReference type="OrthoDB" id="331600at2759"/>
<name>N1Q9R0_PSEFD</name>
<sequence>MASPKETLTQLNSARDIVLRDHTLYTQVVPGIVQVIAPGADLELRRWGADFLAETFASQVVTAEAKQQMSLVVLDTLKGYLNRKDIAGEDEDTAVVKSAVQCAASIYPFVFRHTVSNPSDKETWSKIAAIKSSILRRMDTAVPGVRICCIKFVASVVQTQTPGLIADPRRQEQNEISLSLVPRDHPVIPPANLEAEASGLLDRLLGVLQENLTDPLIVTATLNALSTLVQRRASVSSKILMTILNFNPLKLASRPISGMDKIAIKSMTRTTMSFLLNCLKRNSNHALAGRMQQGIERLKHSLIEVFSENHQLKRPAPDEPVDGLDDAKRQRLDAEAVNGTTPLQQSVGPTYPPLPPGPVSIAQIWTLTNHQQSATFDVTRLPVPTVVQLIPALLQAVPQQKINEAINVVRARWLGIGDRGHANEANAANAEEDDEDYDPSMGFNGDTDQVMNRLEQRPRDAIANDVAVGPFSLPPPPPLSEHEKDDYSRTAVMRVFGNLSDLDREAKTKGKPTQIEHGFNRLAATSASGHDREVWITLLTRLATRAPFDLDEKNGNVKKEGDDLSMAQKAQGRHLSNGIREGLLRYVMDNFRGRIDVAIAWLNEEWYSDRLLLKQKEEDGETIDEDDLPNYWIWVLRLLDSMMPYIDVKDQRIVIRLLSEVPAINSALLNRLKKIAEDPERVQIVTNTLLYLVMFRPPVRELAINTAEQMFRENRDAKTAAKKILAKWRPAVLEQETGTEHGDARRER</sequence>
<dbReference type="KEGG" id="pfj:MYCFIDRAFT_78570"/>
<dbReference type="PANTHER" id="PTHR15245:SF20">
    <property type="entry name" value="SYMPLEKIN"/>
    <property type="match status" value="1"/>
</dbReference>
<dbReference type="AlphaFoldDB" id="N1Q9R0"/>
<dbReference type="Pfam" id="PF11935">
    <property type="entry name" value="SYMPK_PTA1_N"/>
    <property type="match status" value="1"/>
</dbReference>
<dbReference type="Gene3D" id="1.25.10.10">
    <property type="entry name" value="Leucine-rich Repeat Variant"/>
    <property type="match status" value="1"/>
</dbReference>
<dbReference type="Proteomes" id="UP000016932">
    <property type="component" value="Unassembled WGS sequence"/>
</dbReference>
<dbReference type="GeneID" id="19341476"/>
<dbReference type="EMBL" id="KB446555">
    <property type="protein sequence ID" value="EME89635.1"/>
    <property type="molecule type" value="Genomic_DNA"/>
</dbReference>
<organism evidence="5 6">
    <name type="scientific">Pseudocercospora fijiensis (strain CIRAD86)</name>
    <name type="common">Black leaf streak disease fungus</name>
    <name type="synonym">Mycosphaerella fijiensis</name>
    <dbReference type="NCBI Taxonomy" id="383855"/>
    <lineage>
        <taxon>Eukaryota</taxon>
        <taxon>Fungi</taxon>
        <taxon>Dikarya</taxon>
        <taxon>Ascomycota</taxon>
        <taxon>Pezizomycotina</taxon>
        <taxon>Dothideomycetes</taxon>
        <taxon>Dothideomycetidae</taxon>
        <taxon>Mycosphaerellales</taxon>
        <taxon>Mycosphaerellaceae</taxon>
        <taxon>Pseudocercospora</taxon>
    </lineage>
</organism>
<keyword evidence="3" id="KW-0539">Nucleus</keyword>
<accession>N1Q9R0</accession>